<keyword evidence="3" id="KW-1185">Reference proteome</keyword>
<dbReference type="RefSeq" id="WP_237979259.1">
    <property type="nucleotide sequence ID" value="NZ_JAKNCT010000010.1"/>
</dbReference>
<gene>
    <name evidence="2" type="ORF">MAF45_08690</name>
</gene>
<comment type="similarity">
    <text evidence="1">Belongs to the FldB/FldC dehydratase alpha/beta subunit family.</text>
</comment>
<dbReference type="Pfam" id="PF06050">
    <property type="entry name" value="HGD-D"/>
    <property type="match status" value="1"/>
</dbReference>
<comment type="caution">
    <text evidence="2">The sequence shown here is derived from an EMBL/GenBank/DDBJ whole genome shotgun (WGS) entry which is preliminary data.</text>
</comment>
<dbReference type="Gene3D" id="3.40.50.11900">
    <property type="match status" value="1"/>
</dbReference>
<accession>A0ABS9MSK4</accession>
<evidence type="ECO:0000256" key="1">
    <source>
        <dbReference type="ARBA" id="ARBA00005806"/>
    </source>
</evidence>
<dbReference type="InterPro" id="IPR010327">
    <property type="entry name" value="FldB/FldC_alpha/beta"/>
</dbReference>
<evidence type="ECO:0000313" key="3">
    <source>
        <dbReference type="Proteomes" id="UP001297600"/>
    </source>
</evidence>
<organism evidence="2 3">
    <name type="scientific">Mesosutterella porci</name>
    <dbReference type="NCBI Taxonomy" id="2915351"/>
    <lineage>
        <taxon>Bacteria</taxon>
        <taxon>Pseudomonadati</taxon>
        <taxon>Pseudomonadota</taxon>
        <taxon>Betaproteobacteria</taxon>
        <taxon>Burkholderiales</taxon>
        <taxon>Sutterellaceae</taxon>
        <taxon>Mesosutterella</taxon>
    </lineage>
</organism>
<dbReference type="PANTHER" id="PTHR30548:SF2">
    <property type="entry name" value="2-HYDROXYACYL-COA DEHYDRATASE,D-COMPONENT"/>
    <property type="match status" value="1"/>
</dbReference>
<dbReference type="Proteomes" id="UP001297600">
    <property type="component" value="Unassembled WGS sequence"/>
</dbReference>
<dbReference type="PANTHER" id="PTHR30548">
    <property type="entry name" value="2-HYDROXYGLUTARYL-COA DEHYDRATASE, D-COMPONENT-RELATED"/>
    <property type="match status" value="1"/>
</dbReference>
<sequence length="437" mass="49558">MTAKIPGTERIEEYVTRLTGMIDQMKALPAEQQNPLAIFLLEALRERDQRVLHAAAAGEPFIVSWYGNLPEISDSMGIVDYNPISDIFFHLGVTNHADAYELDKLDFDPHVCTLIRFGIYAMKHHLMPKPTAFVAMAEPCDGQLMIHQSWEEIGAAAGAPVYQIDPTYGTTERDYRYVADQLRELIAFYEKHCGVKYSFEKLKAVVDETNVQYDLWKQVNQCASAIPCPLPSFAVNDAFWYLMQHLIPCGDKRVTQAMRAVLDMAKKNAANHVGAVPHEQIRVYWPDLNPLWDMRLADWLAKEWGAVVVGSFTGLTPYEWIDTSSEESTLLGLARRGTTEVPMIRQGRGTVDLFTEDLTREVQNLNANCVIFPGHMGHKDQSGIAKFLREACRDLDVPLLSMTTDLFDSRCENFDKMTSDISNFFSAHGWKPLREQR</sequence>
<dbReference type="Gene3D" id="3.40.50.11890">
    <property type="match status" value="1"/>
</dbReference>
<name>A0ABS9MSK4_9BURK</name>
<proteinExistence type="inferred from homology"/>
<protein>
    <submittedName>
        <fullName evidence="2">2-hydroxyacyl-CoA dehydratase family protein</fullName>
    </submittedName>
</protein>
<dbReference type="EMBL" id="JAKNCT010000010">
    <property type="protein sequence ID" value="MCG5031517.1"/>
    <property type="molecule type" value="Genomic_DNA"/>
</dbReference>
<evidence type="ECO:0000313" key="2">
    <source>
        <dbReference type="EMBL" id="MCG5031517.1"/>
    </source>
</evidence>
<reference evidence="2 3" key="1">
    <citation type="submission" date="2022-02" db="EMBL/GenBank/DDBJ databases">
        <title>Mesosutterella porci, a novel member of the family Sutterellaceae from pig feces.</title>
        <authorList>
            <person name="Wylensek D."/>
            <person name="Clavel T."/>
        </authorList>
    </citation>
    <scope>NUCLEOTIDE SEQUENCE [LARGE SCALE GENOMIC DNA]</scope>
    <source>
        <strain evidence="3">oilRF-744-wt-GAM-9</strain>
    </source>
</reference>